<dbReference type="HAMAP" id="MF_00984">
    <property type="entry name" value="SSB"/>
    <property type="match status" value="1"/>
</dbReference>
<dbReference type="SUPFAM" id="SSF50249">
    <property type="entry name" value="Nucleic acid-binding proteins"/>
    <property type="match status" value="1"/>
</dbReference>
<feature type="region of interest" description="Disordered" evidence="7">
    <location>
        <begin position="124"/>
        <end position="147"/>
    </location>
</feature>
<comment type="caution">
    <text evidence="5">Lacks conserved residue(s) required for the propagation of feature annotation.</text>
</comment>
<dbReference type="Pfam" id="PF00436">
    <property type="entry name" value="SSB"/>
    <property type="match status" value="1"/>
</dbReference>
<dbReference type="Gene3D" id="2.40.50.140">
    <property type="entry name" value="Nucleic acid-binding proteins"/>
    <property type="match status" value="1"/>
</dbReference>
<dbReference type="GO" id="GO:0006260">
    <property type="term" value="P:DNA replication"/>
    <property type="evidence" value="ECO:0007669"/>
    <property type="project" value="InterPro"/>
</dbReference>
<reference evidence="8 9" key="1">
    <citation type="submission" date="2019-08" db="EMBL/GenBank/DDBJ databases">
        <title>Highly reduced genomes of protist endosymbionts show evolutionary convergence.</title>
        <authorList>
            <person name="George E."/>
            <person name="Husnik F."/>
            <person name="Tashyreva D."/>
            <person name="Prokopchuk G."/>
            <person name="Horak A."/>
            <person name="Kwong W.K."/>
            <person name="Lukes J."/>
            <person name="Keeling P.J."/>
        </authorList>
    </citation>
    <scope>NUCLEOTIDE SEQUENCE [LARGE SCALE GENOMIC DNA]</scope>
    <source>
        <strain evidence="8">1621</strain>
    </source>
</reference>
<keyword evidence="2 5" id="KW-0238">DNA-binding</keyword>
<dbReference type="InterPro" id="IPR011344">
    <property type="entry name" value="ssDNA-bd"/>
</dbReference>
<organism evidence="8 9">
    <name type="scientific">Candidatus Sneabacter namystus</name>
    <dbReference type="NCBI Taxonomy" id="2601646"/>
    <lineage>
        <taxon>Bacteria</taxon>
        <taxon>Pseudomonadati</taxon>
        <taxon>Pseudomonadota</taxon>
        <taxon>Alphaproteobacteria</taxon>
        <taxon>Rickettsiales</taxon>
        <taxon>Rickettsiaceae</taxon>
        <taxon>Rickettsieae</taxon>
        <taxon>Candidatus Sneabacter</taxon>
    </lineage>
</organism>
<keyword evidence="4" id="KW-0234">DNA repair</keyword>
<keyword evidence="1" id="KW-0227">DNA damage</keyword>
<gene>
    <name evidence="8" type="primary">ssb</name>
    <name evidence="8" type="ORF">FZC37_01890</name>
</gene>
<feature type="compositionally biased region" description="Polar residues" evidence="7">
    <location>
        <begin position="126"/>
        <end position="140"/>
    </location>
</feature>
<keyword evidence="3" id="KW-0233">DNA recombination</keyword>
<dbReference type="InterPro" id="IPR012340">
    <property type="entry name" value="NA-bd_OB-fold"/>
</dbReference>
<dbReference type="EMBL" id="CP043312">
    <property type="protein sequence ID" value="QEK39677.1"/>
    <property type="molecule type" value="Genomic_DNA"/>
</dbReference>
<evidence type="ECO:0000313" key="9">
    <source>
        <dbReference type="Proteomes" id="UP000323844"/>
    </source>
</evidence>
<evidence type="ECO:0000256" key="7">
    <source>
        <dbReference type="SAM" id="MobiDB-lite"/>
    </source>
</evidence>
<dbReference type="PIRSF" id="PIRSF002070">
    <property type="entry name" value="SSB"/>
    <property type="match status" value="1"/>
</dbReference>
<dbReference type="RefSeq" id="WP_148952038.1">
    <property type="nucleotide sequence ID" value="NZ_CP043312.1"/>
</dbReference>
<dbReference type="Proteomes" id="UP000323844">
    <property type="component" value="Chromosome"/>
</dbReference>
<evidence type="ECO:0000256" key="1">
    <source>
        <dbReference type="ARBA" id="ARBA00022763"/>
    </source>
</evidence>
<dbReference type="PANTHER" id="PTHR10302:SF0">
    <property type="entry name" value="SINGLE-STRANDED DNA-BINDING PROTEIN, MITOCHONDRIAL"/>
    <property type="match status" value="1"/>
</dbReference>
<evidence type="ECO:0000256" key="2">
    <source>
        <dbReference type="ARBA" id="ARBA00023125"/>
    </source>
</evidence>
<dbReference type="InterPro" id="IPR000424">
    <property type="entry name" value="Primosome_PriB/ssb"/>
</dbReference>
<dbReference type="CDD" id="cd04496">
    <property type="entry name" value="SSB_OBF"/>
    <property type="match status" value="1"/>
</dbReference>
<proteinExistence type="inferred from homology"/>
<evidence type="ECO:0000256" key="3">
    <source>
        <dbReference type="ARBA" id="ARBA00023172"/>
    </source>
</evidence>
<dbReference type="OrthoDB" id="9809878at2"/>
<dbReference type="NCBIfam" id="TIGR00621">
    <property type="entry name" value="ssb"/>
    <property type="match status" value="1"/>
</dbReference>
<accession>A0A5C0UIR2</accession>
<dbReference type="GO" id="GO:0006281">
    <property type="term" value="P:DNA repair"/>
    <property type="evidence" value="ECO:0007669"/>
    <property type="project" value="UniProtKB-KW"/>
</dbReference>
<protein>
    <recommendedName>
        <fullName evidence="5 6">Single-stranded DNA-binding protein</fullName>
        <shortName evidence="5">SSB</shortName>
    </recommendedName>
</protein>
<sequence length="147" mass="16553">MALGLNKVSLIGNVGHDPEIRVTQQDNREFATFWFATTETWRDKNTGEKRENTEWHRIAVFGEGLVEIVRNYTKKGTKLYLEGSLRTRKFTDAATGQERHSTEVVLQGHSVLILLDSKKKDLGFSENASSPTSNGPTQNSIDDEVPF</sequence>
<dbReference type="GO" id="GO:0003697">
    <property type="term" value="F:single-stranded DNA binding"/>
    <property type="evidence" value="ECO:0007669"/>
    <property type="project" value="UniProtKB-UniRule"/>
</dbReference>
<name>A0A5C0UIR2_9RICK</name>
<dbReference type="GO" id="GO:0006310">
    <property type="term" value="P:DNA recombination"/>
    <property type="evidence" value="ECO:0007669"/>
    <property type="project" value="UniProtKB-KW"/>
</dbReference>
<evidence type="ECO:0000256" key="6">
    <source>
        <dbReference type="PIRNR" id="PIRNR002070"/>
    </source>
</evidence>
<evidence type="ECO:0000256" key="4">
    <source>
        <dbReference type="ARBA" id="ARBA00023204"/>
    </source>
</evidence>
<dbReference type="AlphaFoldDB" id="A0A5C0UIR2"/>
<keyword evidence="9" id="KW-1185">Reference proteome</keyword>
<dbReference type="PROSITE" id="PS50935">
    <property type="entry name" value="SSB"/>
    <property type="match status" value="1"/>
</dbReference>
<dbReference type="PANTHER" id="PTHR10302">
    <property type="entry name" value="SINGLE-STRANDED DNA-BINDING PROTEIN"/>
    <property type="match status" value="1"/>
</dbReference>
<dbReference type="GO" id="GO:0009295">
    <property type="term" value="C:nucleoid"/>
    <property type="evidence" value="ECO:0007669"/>
    <property type="project" value="TreeGrafter"/>
</dbReference>
<evidence type="ECO:0000256" key="5">
    <source>
        <dbReference type="HAMAP-Rule" id="MF_00984"/>
    </source>
</evidence>
<comment type="subunit">
    <text evidence="5">Homotetramer.</text>
</comment>
<dbReference type="KEGG" id="snay:FZC37_01890"/>
<evidence type="ECO:0000313" key="8">
    <source>
        <dbReference type="EMBL" id="QEK39677.1"/>
    </source>
</evidence>